<dbReference type="EMBL" id="CP011541">
    <property type="protein sequence ID" value="AKK02162.1"/>
    <property type="molecule type" value="Genomic_DNA"/>
</dbReference>
<evidence type="ECO:0000313" key="2">
    <source>
        <dbReference type="Proteomes" id="UP000035368"/>
    </source>
</evidence>
<name>A0A0G3GTM4_9CORY</name>
<organism evidence="1 2">
    <name type="scientific">Corynebacterium epidermidicanis</name>
    <dbReference type="NCBI Taxonomy" id="1050174"/>
    <lineage>
        <taxon>Bacteria</taxon>
        <taxon>Bacillati</taxon>
        <taxon>Actinomycetota</taxon>
        <taxon>Actinomycetes</taxon>
        <taxon>Mycobacteriales</taxon>
        <taxon>Corynebacteriaceae</taxon>
        <taxon>Corynebacterium</taxon>
    </lineage>
</organism>
<sequence>MSIFFSVLTPVVLAIFAIQMEKFEAFSTRHRSTPAQGAPDVEAEN</sequence>
<proteinExistence type="predicted"/>
<evidence type="ECO:0000313" key="1">
    <source>
        <dbReference type="EMBL" id="AKK02162.1"/>
    </source>
</evidence>
<dbReference type="RefSeq" id="WP_158408005.1">
    <property type="nucleotide sequence ID" value="NZ_CP011541.1"/>
</dbReference>
<dbReference type="PATRIC" id="fig|1050174.4.peg.281"/>
<dbReference type="KEGG" id="cei:CEPID_01380"/>
<protein>
    <submittedName>
        <fullName evidence="1">Uncharacterized protein</fullName>
    </submittedName>
</protein>
<dbReference type="STRING" id="1050174.CEPID_01380"/>
<accession>A0A0G3GTM4</accession>
<dbReference type="AlphaFoldDB" id="A0A0G3GTM4"/>
<dbReference type="Proteomes" id="UP000035368">
    <property type="component" value="Chromosome"/>
</dbReference>
<reference evidence="1 2" key="1">
    <citation type="submission" date="2015-05" db="EMBL/GenBank/DDBJ databases">
        <title>Complete genome sequence of Corynebacterium epidermidicanis DSM 45586, isolated from the skin of a dog suffering from pruritus.</title>
        <authorList>
            <person name="Ruckert C."/>
            <person name="Albersmeier A."/>
            <person name="Winkler A."/>
            <person name="Tauch A."/>
        </authorList>
    </citation>
    <scope>NUCLEOTIDE SEQUENCE [LARGE SCALE GENOMIC DNA]</scope>
    <source>
        <strain evidence="1 2">DSM 45586</strain>
    </source>
</reference>
<gene>
    <name evidence="1" type="ORF">CEPID_01380</name>
</gene>
<keyword evidence="2" id="KW-1185">Reference proteome</keyword>